<dbReference type="GO" id="GO:0009103">
    <property type="term" value="P:lipopolysaccharide biosynthetic process"/>
    <property type="evidence" value="ECO:0007669"/>
    <property type="project" value="TreeGrafter"/>
</dbReference>
<dbReference type="InterPro" id="IPR001296">
    <property type="entry name" value="Glyco_trans_1"/>
</dbReference>
<dbReference type="Pfam" id="PF13439">
    <property type="entry name" value="Glyco_transf_4"/>
    <property type="match status" value="1"/>
</dbReference>
<protein>
    <recommendedName>
        <fullName evidence="7">Glycosyl transferase family 1 domain-containing protein</fullName>
    </recommendedName>
</protein>
<dbReference type="GO" id="GO:0016757">
    <property type="term" value="F:glycosyltransferase activity"/>
    <property type="evidence" value="ECO:0007669"/>
    <property type="project" value="InterPro"/>
</dbReference>
<evidence type="ECO:0000259" key="4">
    <source>
        <dbReference type="Pfam" id="PF13439"/>
    </source>
</evidence>
<dbReference type="PANTHER" id="PTHR46401">
    <property type="entry name" value="GLYCOSYLTRANSFERASE WBBK-RELATED"/>
    <property type="match status" value="1"/>
</dbReference>
<feature type="transmembrane region" description="Helical" evidence="2">
    <location>
        <begin position="87"/>
        <end position="107"/>
    </location>
</feature>
<dbReference type="SUPFAM" id="SSF53756">
    <property type="entry name" value="UDP-Glycosyltransferase/glycogen phosphorylase"/>
    <property type="match status" value="1"/>
</dbReference>
<keyword evidence="2" id="KW-0472">Membrane</keyword>
<evidence type="ECO:0000256" key="1">
    <source>
        <dbReference type="ARBA" id="ARBA00022679"/>
    </source>
</evidence>
<evidence type="ECO:0000256" key="2">
    <source>
        <dbReference type="SAM" id="Phobius"/>
    </source>
</evidence>
<accession>A0A2M7ARY0</accession>
<gene>
    <name evidence="5" type="ORF">COS78_02620</name>
</gene>
<reference evidence="6" key="1">
    <citation type="submission" date="2017-09" db="EMBL/GenBank/DDBJ databases">
        <title>Depth-based differentiation of microbial function through sediment-hosted aquifers and enrichment of novel symbionts in the deep terrestrial subsurface.</title>
        <authorList>
            <person name="Probst A.J."/>
            <person name="Ladd B."/>
            <person name="Jarett J.K."/>
            <person name="Geller-Mcgrath D.E."/>
            <person name="Sieber C.M.K."/>
            <person name="Emerson J.B."/>
            <person name="Anantharaman K."/>
            <person name="Thomas B.C."/>
            <person name="Malmstrom R."/>
            <person name="Stieglmeier M."/>
            <person name="Klingl A."/>
            <person name="Woyke T."/>
            <person name="Ryan C.M."/>
            <person name="Banfield J.F."/>
        </authorList>
    </citation>
    <scope>NUCLEOTIDE SEQUENCE [LARGE SCALE GENOMIC DNA]</scope>
</reference>
<dbReference type="AlphaFoldDB" id="A0A2M7ARY0"/>
<dbReference type="Gene3D" id="3.40.50.2000">
    <property type="entry name" value="Glycogen Phosphorylase B"/>
    <property type="match status" value="2"/>
</dbReference>
<feature type="domain" description="Glycosyltransferase subfamily 4-like N-terminal" evidence="4">
    <location>
        <begin position="20"/>
        <end position="200"/>
    </location>
</feature>
<dbReference type="Proteomes" id="UP000231407">
    <property type="component" value="Unassembled WGS sequence"/>
</dbReference>
<dbReference type="Pfam" id="PF00534">
    <property type="entry name" value="Glycos_transf_1"/>
    <property type="match status" value="1"/>
</dbReference>
<proteinExistence type="predicted"/>
<dbReference type="InterPro" id="IPR028098">
    <property type="entry name" value="Glyco_trans_4-like_N"/>
</dbReference>
<keyword evidence="1" id="KW-0808">Transferase</keyword>
<evidence type="ECO:0000259" key="3">
    <source>
        <dbReference type="Pfam" id="PF00534"/>
    </source>
</evidence>
<feature type="domain" description="Glycosyl transferase family 1" evidence="3">
    <location>
        <begin position="212"/>
        <end position="355"/>
    </location>
</feature>
<evidence type="ECO:0008006" key="7">
    <source>
        <dbReference type="Google" id="ProtNLM"/>
    </source>
</evidence>
<organism evidence="5 6">
    <name type="scientific">Candidatus Shapirobacteria bacterium CG06_land_8_20_14_3_00_40_12</name>
    <dbReference type="NCBI Taxonomy" id="1974881"/>
    <lineage>
        <taxon>Bacteria</taxon>
        <taxon>Candidatus Shapironibacteriota</taxon>
    </lineage>
</organism>
<comment type="caution">
    <text evidence="5">The sequence shown here is derived from an EMBL/GenBank/DDBJ whole genome shotgun (WGS) entry which is preliminary data.</text>
</comment>
<sequence>MAPIKDPLIIHLSPFFSPNIGGVETYLDDLTSIISKNHLTQTVVTYSPLTSSITARFYTHNQKSKITIFRFPHLGGNLFHRLEKKPFLNFLYLTPYLFIVSFFITLFKLRRNIVFHAHGLNSAFAGYLLKFIFHRPLIVNIYSSYDSVPFSPFFLRIIRMVLNQADYILTQSHDSLGLLKSIGIDPHKLDLYRHWINLSRFKPLSPSKIPHNILFIGRLIPQKGVRIVLKLAQIFPQLNFLIVGKGPDYQKALEISKILKNLKLFGEISYHDLHHYYQMADVFLFPSLYAEGWGRTAMEAVACGLPVLGSNLGAIPENLDPSVSILFKPTFNNFKTQITKLLTTPKKYSKLQKNCRPYALKYFSSKNFTNLKNIYLSTLAS</sequence>
<keyword evidence="2" id="KW-1133">Transmembrane helix</keyword>
<dbReference type="CDD" id="cd03801">
    <property type="entry name" value="GT4_PimA-like"/>
    <property type="match status" value="1"/>
</dbReference>
<dbReference type="EMBL" id="PEWA01000032">
    <property type="protein sequence ID" value="PIU73371.1"/>
    <property type="molecule type" value="Genomic_DNA"/>
</dbReference>
<evidence type="ECO:0000313" key="6">
    <source>
        <dbReference type="Proteomes" id="UP000231407"/>
    </source>
</evidence>
<evidence type="ECO:0000313" key="5">
    <source>
        <dbReference type="EMBL" id="PIU73371.1"/>
    </source>
</evidence>
<name>A0A2M7ARY0_9BACT</name>
<dbReference type="PANTHER" id="PTHR46401:SF2">
    <property type="entry name" value="GLYCOSYLTRANSFERASE WBBK-RELATED"/>
    <property type="match status" value="1"/>
</dbReference>
<keyword evidence="2" id="KW-0812">Transmembrane</keyword>